<keyword evidence="2" id="KW-1133">Transmembrane helix</keyword>
<feature type="region of interest" description="Disordered" evidence="1">
    <location>
        <begin position="534"/>
        <end position="561"/>
    </location>
</feature>
<feature type="compositionally biased region" description="Polar residues" evidence="1">
    <location>
        <begin position="215"/>
        <end position="237"/>
    </location>
</feature>
<evidence type="ECO:0000313" key="5">
    <source>
        <dbReference type="Proteomes" id="UP000283509"/>
    </source>
</evidence>
<dbReference type="InterPro" id="IPR036116">
    <property type="entry name" value="FN3_sf"/>
</dbReference>
<dbReference type="Pfam" id="PF00041">
    <property type="entry name" value="fn3"/>
    <property type="match status" value="1"/>
</dbReference>
<reference evidence="4 5" key="2">
    <citation type="submission" date="2019-01" db="EMBL/GenBank/DDBJ databases">
        <title>The decoding of complex shrimp genome reveals the adaptation for benthos swimmer, frequently molting mechanism and breeding impact on genome.</title>
        <authorList>
            <person name="Sun Y."/>
            <person name="Gao Y."/>
            <person name="Yu Y."/>
        </authorList>
    </citation>
    <scope>NUCLEOTIDE SEQUENCE [LARGE SCALE GENOMIC DNA]</scope>
    <source>
        <tissue evidence="4">Muscle</tissue>
    </source>
</reference>
<evidence type="ECO:0000313" key="4">
    <source>
        <dbReference type="EMBL" id="ROT77751.1"/>
    </source>
</evidence>
<protein>
    <recommendedName>
        <fullName evidence="3">Fibronectin type-III domain-containing protein</fullName>
    </recommendedName>
</protein>
<feature type="region of interest" description="Disordered" evidence="1">
    <location>
        <begin position="495"/>
        <end position="519"/>
    </location>
</feature>
<feature type="compositionally biased region" description="Basic and acidic residues" evidence="1">
    <location>
        <begin position="499"/>
        <end position="510"/>
    </location>
</feature>
<feature type="region of interest" description="Disordered" evidence="1">
    <location>
        <begin position="397"/>
        <end position="431"/>
    </location>
</feature>
<reference evidence="4 5" key="1">
    <citation type="submission" date="2018-04" db="EMBL/GenBank/DDBJ databases">
        <authorList>
            <person name="Zhang X."/>
            <person name="Yuan J."/>
            <person name="Li F."/>
            <person name="Xiang J."/>
        </authorList>
    </citation>
    <scope>NUCLEOTIDE SEQUENCE [LARGE SCALE GENOMIC DNA]</scope>
    <source>
        <tissue evidence="4">Muscle</tissue>
    </source>
</reference>
<evidence type="ECO:0000256" key="1">
    <source>
        <dbReference type="SAM" id="MobiDB-lite"/>
    </source>
</evidence>
<evidence type="ECO:0000259" key="3">
    <source>
        <dbReference type="PROSITE" id="PS50853"/>
    </source>
</evidence>
<feature type="transmembrane region" description="Helical" evidence="2">
    <location>
        <begin position="166"/>
        <end position="190"/>
    </location>
</feature>
<dbReference type="InterPro" id="IPR003961">
    <property type="entry name" value="FN3_dom"/>
</dbReference>
<dbReference type="SUPFAM" id="SSF49265">
    <property type="entry name" value="Fibronectin type III"/>
    <property type="match status" value="1"/>
</dbReference>
<comment type="caution">
    <text evidence="4">The sequence shown here is derived from an EMBL/GenBank/DDBJ whole genome shotgun (WGS) entry which is preliminary data.</text>
</comment>
<accession>A0A423TMQ1</accession>
<dbReference type="CDD" id="cd00063">
    <property type="entry name" value="FN3"/>
    <property type="match status" value="1"/>
</dbReference>
<dbReference type="InterPro" id="IPR036179">
    <property type="entry name" value="Ig-like_dom_sf"/>
</dbReference>
<sequence length="561" mass="59068">MAVLSPPHRLRQLEDGVVEWSSALSVKGVARGDYGNYSCVATNALGSHTASLVLVPPPTPATPTNLTVSRASSVVIRFRLLSAYWHRVNEEANLEDVDGGGTNSTTVSGLSAGLEYFFSVQAYNAQGRSQHSAPPTPVTLLGAVESASSPSTGEGGGPRVIRVPRLLLLIMTLAGTALLALNMAIIACFVRRRAVHGNRGVSASSSKNTTLEVFSTATSPTSPQGDGLPLTTTGSTEDSQKGALKGECQTDVDSCDQTKLLTYHPTGPAAPRVMGPLLADASRLERPARTSGQVLPVNGSVYGCSPVAQSDLVLSERSVAPGAANHPDVCPTSTATTAQYTHQHSNHLQQHPQQHQYIQLQQLPRHQYHQQLPQPQAPPNLIQNHKQQQLQHPNFAHHPSHTYQLADPAGASSQPEARAPAPATSTYATLNPRDLARSGDLMAGSGSVCSYATVAPRRQRPPTSRPSTLQRNATICTSEMEPGVAVAVGVAEGSAAGSQKEHQTSAEADRAPAASTTSRGLVRRASLFADFSWQSPLQPHCPLDPASSTRDPDGSADASNS</sequence>
<keyword evidence="2" id="KW-0472">Membrane</keyword>
<gene>
    <name evidence="4" type="ORF">C7M84_003558</name>
</gene>
<dbReference type="AlphaFoldDB" id="A0A423TMQ1"/>
<feature type="region of interest" description="Disordered" evidence="1">
    <location>
        <begin position="453"/>
        <end position="472"/>
    </location>
</feature>
<dbReference type="Gene3D" id="2.60.40.10">
    <property type="entry name" value="Immunoglobulins"/>
    <property type="match status" value="2"/>
</dbReference>
<name>A0A423TMQ1_PENVA</name>
<organism evidence="4 5">
    <name type="scientific">Penaeus vannamei</name>
    <name type="common">Whiteleg shrimp</name>
    <name type="synonym">Litopenaeus vannamei</name>
    <dbReference type="NCBI Taxonomy" id="6689"/>
    <lineage>
        <taxon>Eukaryota</taxon>
        <taxon>Metazoa</taxon>
        <taxon>Ecdysozoa</taxon>
        <taxon>Arthropoda</taxon>
        <taxon>Crustacea</taxon>
        <taxon>Multicrustacea</taxon>
        <taxon>Malacostraca</taxon>
        <taxon>Eumalacostraca</taxon>
        <taxon>Eucarida</taxon>
        <taxon>Decapoda</taxon>
        <taxon>Dendrobranchiata</taxon>
        <taxon>Penaeoidea</taxon>
        <taxon>Penaeidae</taxon>
        <taxon>Penaeus</taxon>
    </lineage>
</organism>
<dbReference type="InterPro" id="IPR013783">
    <property type="entry name" value="Ig-like_fold"/>
</dbReference>
<keyword evidence="2" id="KW-0812">Transmembrane</keyword>
<keyword evidence="5" id="KW-1185">Reference proteome</keyword>
<dbReference type="SUPFAM" id="SSF48726">
    <property type="entry name" value="Immunoglobulin"/>
    <property type="match status" value="1"/>
</dbReference>
<dbReference type="OrthoDB" id="6360807at2759"/>
<evidence type="ECO:0000256" key="2">
    <source>
        <dbReference type="SAM" id="Phobius"/>
    </source>
</evidence>
<dbReference type="EMBL" id="QCYY01001483">
    <property type="protein sequence ID" value="ROT77751.1"/>
    <property type="molecule type" value="Genomic_DNA"/>
</dbReference>
<feature type="region of interest" description="Disordered" evidence="1">
    <location>
        <begin position="215"/>
        <end position="241"/>
    </location>
</feature>
<dbReference type="STRING" id="6689.A0A423TMQ1"/>
<dbReference type="SMART" id="SM00060">
    <property type="entry name" value="FN3"/>
    <property type="match status" value="1"/>
</dbReference>
<dbReference type="Proteomes" id="UP000283509">
    <property type="component" value="Unassembled WGS sequence"/>
</dbReference>
<proteinExistence type="predicted"/>
<dbReference type="PROSITE" id="PS50853">
    <property type="entry name" value="FN3"/>
    <property type="match status" value="1"/>
</dbReference>
<feature type="domain" description="Fibronectin type-III" evidence="3">
    <location>
        <begin position="57"/>
        <end position="143"/>
    </location>
</feature>